<dbReference type="AlphaFoldDB" id="S7V7T0"/>
<evidence type="ECO:0000313" key="2">
    <source>
        <dbReference type="Proteomes" id="UP000014974"/>
    </source>
</evidence>
<proteinExistence type="predicted"/>
<gene>
    <name evidence="1" type="ORF">ADICYQ_4693</name>
</gene>
<organism evidence="1 2">
    <name type="scientific">Cyclobacterium qasimii M12-11B</name>
    <dbReference type="NCBI Taxonomy" id="641524"/>
    <lineage>
        <taxon>Bacteria</taxon>
        <taxon>Pseudomonadati</taxon>
        <taxon>Bacteroidota</taxon>
        <taxon>Cytophagia</taxon>
        <taxon>Cytophagales</taxon>
        <taxon>Cyclobacteriaceae</taxon>
        <taxon>Cyclobacterium</taxon>
    </lineage>
</organism>
<comment type="caution">
    <text evidence="1">The sequence shown here is derived from an EMBL/GenBank/DDBJ whole genome shotgun (WGS) entry which is preliminary data.</text>
</comment>
<protein>
    <submittedName>
        <fullName evidence="1">Uncharacterized protein</fullName>
    </submittedName>
</protein>
<accession>S7V7T0</accession>
<reference evidence="1 2" key="1">
    <citation type="journal article" date="2013" name="Genome Announc.">
        <title>Draft Genome Sequence of Cyclobacterium qasimii Strain M12-11BT, Isolated from Arctic Marine Sediment.</title>
        <authorList>
            <person name="Shivaji S."/>
            <person name="Ara S."/>
            <person name="Singh A."/>
            <person name="Kumar Pinnaka A."/>
        </authorList>
    </citation>
    <scope>NUCLEOTIDE SEQUENCE [LARGE SCALE GENOMIC DNA]</scope>
    <source>
        <strain evidence="1 2">M12-11B</strain>
    </source>
</reference>
<name>S7V7T0_9BACT</name>
<dbReference type="EMBL" id="ATNM01000152">
    <property type="protein sequence ID" value="EPR66290.1"/>
    <property type="molecule type" value="Genomic_DNA"/>
</dbReference>
<dbReference type="Proteomes" id="UP000014974">
    <property type="component" value="Unassembled WGS sequence"/>
</dbReference>
<evidence type="ECO:0000313" key="1">
    <source>
        <dbReference type="EMBL" id="EPR66290.1"/>
    </source>
</evidence>
<sequence>MPLYVLPMLGISKFFENENSPGLSIFPTVNFTNGVEEETKKEPRLKGTKVDG</sequence>